<proteinExistence type="predicted"/>
<evidence type="ECO:0000313" key="3">
    <source>
        <dbReference type="EMBL" id="MEN3747977.1"/>
    </source>
</evidence>
<accession>A0ABV0B8T2</accession>
<feature type="signal peptide" evidence="2">
    <location>
        <begin position="1"/>
        <end position="23"/>
    </location>
</feature>
<feature type="chain" id="PRO_5045885281" description="17 kDa surface antigen" evidence="2">
    <location>
        <begin position="24"/>
        <end position="125"/>
    </location>
</feature>
<gene>
    <name evidence="3" type="ORF">TPR58_12445</name>
</gene>
<protein>
    <recommendedName>
        <fullName evidence="5">17 kDa surface antigen</fullName>
    </recommendedName>
</protein>
<evidence type="ECO:0000313" key="4">
    <source>
        <dbReference type="Proteomes" id="UP001427805"/>
    </source>
</evidence>
<dbReference type="RefSeq" id="WP_346246993.1">
    <property type="nucleotide sequence ID" value="NZ_JBDIZK010000007.1"/>
</dbReference>
<organism evidence="3 4">
    <name type="scientific">Sphingomonas rustica</name>
    <dbReference type="NCBI Taxonomy" id="3103142"/>
    <lineage>
        <taxon>Bacteria</taxon>
        <taxon>Pseudomonadati</taxon>
        <taxon>Pseudomonadota</taxon>
        <taxon>Alphaproteobacteria</taxon>
        <taxon>Sphingomonadales</taxon>
        <taxon>Sphingomonadaceae</taxon>
        <taxon>Sphingomonas</taxon>
    </lineage>
</organism>
<evidence type="ECO:0000256" key="2">
    <source>
        <dbReference type="SAM" id="SignalP"/>
    </source>
</evidence>
<dbReference type="EMBL" id="JBDIZK010000007">
    <property type="protein sequence ID" value="MEN3747977.1"/>
    <property type="molecule type" value="Genomic_DNA"/>
</dbReference>
<keyword evidence="1" id="KW-1133">Transmembrane helix</keyword>
<comment type="caution">
    <text evidence="3">The sequence shown here is derived from an EMBL/GenBank/DDBJ whole genome shotgun (WGS) entry which is preliminary data.</text>
</comment>
<name>A0ABV0B8T2_9SPHN</name>
<dbReference type="Proteomes" id="UP001427805">
    <property type="component" value="Unassembled WGS sequence"/>
</dbReference>
<reference evidence="3 4" key="1">
    <citation type="submission" date="2024-05" db="EMBL/GenBank/DDBJ databases">
        <title>Sphingomonas sp. HF-S3 16S ribosomal RNA gene Genome sequencing and assembly.</title>
        <authorList>
            <person name="Lee H."/>
        </authorList>
    </citation>
    <scope>NUCLEOTIDE SEQUENCE [LARGE SCALE GENOMIC DNA]</scope>
    <source>
        <strain evidence="3 4">HF-S3</strain>
    </source>
</reference>
<keyword evidence="1" id="KW-0472">Membrane</keyword>
<feature type="transmembrane region" description="Helical" evidence="1">
    <location>
        <begin position="44"/>
        <end position="61"/>
    </location>
</feature>
<evidence type="ECO:0008006" key="5">
    <source>
        <dbReference type="Google" id="ProtNLM"/>
    </source>
</evidence>
<keyword evidence="2" id="KW-0732">Signal</keyword>
<sequence>MLNLGTKVALGAVLGVTALTAAAAPADAQRYRHYYRDRDRGGEALVAGIAGIAIGAALASDRDRGYDYYDRRYDYDRRYYRDRGYYPTNGYWYRDNYRRYRGYDDCRVRRVYDPYIGRRVLVRYC</sequence>
<keyword evidence="1" id="KW-0812">Transmembrane</keyword>
<keyword evidence="4" id="KW-1185">Reference proteome</keyword>
<evidence type="ECO:0000256" key="1">
    <source>
        <dbReference type="SAM" id="Phobius"/>
    </source>
</evidence>